<proteinExistence type="predicted"/>
<dbReference type="Proteomes" id="UP000005819">
    <property type="component" value="Unassembled WGS sequence"/>
</dbReference>
<comment type="caution">
    <text evidence="2">The sequence shown here is derived from an EMBL/GenBank/DDBJ whole genome shotgun (WGS) entry which is preliminary data.</text>
</comment>
<dbReference type="RefSeq" id="WP_004328238.1">
    <property type="nucleotide sequence ID" value="NZ_DS499577.1"/>
</dbReference>
<keyword evidence="1" id="KW-0812">Transmembrane</keyword>
<evidence type="ECO:0000313" key="3">
    <source>
        <dbReference type="Proteomes" id="UP000005819"/>
    </source>
</evidence>
<dbReference type="AlphaFoldDB" id="B0MY73"/>
<protein>
    <submittedName>
        <fullName evidence="2">Uncharacterized protein</fullName>
    </submittedName>
</protein>
<evidence type="ECO:0000313" key="2">
    <source>
        <dbReference type="EMBL" id="EDS02662.1"/>
    </source>
</evidence>
<gene>
    <name evidence="2" type="ORF">ALIPUT_02192</name>
</gene>
<name>B0MY73_9BACT</name>
<feature type="transmembrane region" description="Helical" evidence="1">
    <location>
        <begin position="31"/>
        <end position="50"/>
    </location>
</feature>
<keyword evidence="3" id="KW-1185">Reference proteome</keyword>
<sequence>MSEKLIILLLSGTLLMTGVMALSWEPGRDRTLTLGLVLVAMLCIAVRQRLRRMQRNRE</sequence>
<keyword evidence="1" id="KW-1133">Transmembrane helix</keyword>
<accession>B0MY73</accession>
<dbReference type="EMBL" id="ABFK02000020">
    <property type="protein sequence ID" value="EDS02662.1"/>
    <property type="molecule type" value="Genomic_DNA"/>
</dbReference>
<reference evidence="2" key="2">
    <citation type="submission" date="2013-09" db="EMBL/GenBank/DDBJ databases">
        <title>Draft genome sequence of Alistipes putredinis (DSM 17216).</title>
        <authorList>
            <person name="Sudarsanam P."/>
            <person name="Ley R."/>
            <person name="Guruge J."/>
            <person name="Turnbaugh P.J."/>
            <person name="Mahowald M."/>
            <person name="Liep D."/>
            <person name="Gordon J."/>
        </authorList>
    </citation>
    <scope>NUCLEOTIDE SEQUENCE</scope>
    <source>
        <strain evidence="2">DSM 17216</strain>
    </source>
</reference>
<keyword evidence="1" id="KW-0472">Membrane</keyword>
<dbReference type="HOGENOM" id="CLU_2969086_0_0_10"/>
<reference evidence="2" key="1">
    <citation type="submission" date="2007-10" db="EMBL/GenBank/DDBJ databases">
        <authorList>
            <person name="Fulton L."/>
            <person name="Clifton S."/>
            <person name="Fulton B."/>
            <person name="Xu J."/>
            <person name="Minx P."/>
            <person name="Pepin K.H."/>
            <person name="Johnson M."/>
            <person name="Thiruvilangam P."/>
            <person name="Bhonagiri V."/>
            <person name="Nash W.E."/>
            <person name="Mardis E.R."/>
            <person name="Wilson R.K."/>
        </authorList>
    </citation>
    <scope>NUCLEOTIDE SEQUENCE [LARGE SCALE GENOMIC DNA]</scope>
    <source>
        <strain evidence="2">DSM 17216</strain>
    </source>
</reference>
<dbReference type="GeneID" id="73804364"/>
<organism evidence="2 3">
    <name type="scientific">Alistipes putredinis DSM 17216</name>
    <dbReference type="NCBI Taxonomy" id="445970"/>
    <lineage>
        <taxon>Bacteria</taxon>
        <taxon>Pseudomonadati</taxon>
        <taxon>Bacteroidota</taxon>
        <taxon>Bacteroidia</taxon>
        <taxon>Bacteroidales</taxon>
        <taxon>Rikenellaceae</taxon>
        <taxon>Alistipes</taxon>
    </lineage>
</organism>
<evidence type="ECO:0000256" key="1">
    <source>
        <dbReference type="SAM" id="Phobius"/>
    </source>
</evidence>